<dbReference type="Gene3D" id="3.10.350.10">
    <property type="entry name" value="LysM domain"/>
    <property type="match status" value="2"/>
</dbReference>
<dbReference type="KEGG" id="stq:Spith_1036"/>
<feature type="chain" id="PRO_5003400123" evidence="1">
    <location>
        <begin position="22"/>
        <end position="265"/>
    </location>
</feature>
<dbReference type="SUPFAM" id="SSF54106">
    <property type="entry name" value="LysM domain"/>
    <property type="match status" value="2"/>
</dbReference>
<evidence type="ECO:0000313" key="3">
    <source>
        <dbReference type="EMBL" id="AEJ61308.1"/>
    </source>
</evidence>
<dbReference type="InterPro" id="IPR036779">
    <property type="entry name" value="LysM_dom_sf"/>
</dbReference>
<evidence type="ECO:0000256" key="1">
    <source>
        <dbReference type="SAM" id="SignalP"/>
    </source>
</evidence>
<dbReference type="Pfam" id="PF01476">
    <property type="entry name" value="LysM"/>
    <property type="match status" value="2"/>
</dbReference>
<keyword evidence="1" id="KW-0732">Signal</keyword>
<dbReference type="PANTHER" id="PTHR21666:SF270">
    <property type="entry name" value="MUREIN HYDROLASE ACTIVATOR ENVC"/>
    <property type="match status" value="1"/>
</dbReference>
<dbReference type="Pfam" id="PF01551">
    <property type="entry name" value="Peptidase_M23"/>
    <property type="match status" value="1"/>
</dbReference>
<dbReference type="GO" id="GO:0004222">
    <property type="term" value="F:metalloendopeptidase activity"/>
    <property type="evidence" value="ECO:0007669"/>
    <property type="project" value="TreeGrafter"/>
</dbReference>
<organism evidence="3 4">
    <name type="scientific">Winmispira thermophila (strain ATCC 700085 / DSM 6578 / Z-1203)</name>
    <name type="common">Spirochaeta thermophila</name>
    <dbReference type="NCBI Taxonomy" id="869211"/>
    <lineage>
        <taxon>Bacteria</taxon>
        <taxon>Pseudomonadati</taxon>
        <taxon>Spirochaetota</taxon>
        <taxon>Spirochaetia</taxon>
        <taxon>Winmispirales</taxon>
        <taxon>Winmispiraceae</taxon>
        <taxon>Winmispira</taxon>
    </lineage>
</organism>
<dbReference type="InterPro" id="IPR011055">
    <property type="entry name" value="Dup_hybrid_motif"/>
</dbReference>
<protein>
    <submittedName>
        <fullName evidence="3">Peptidase M23</fullName>
    </submittedName>
</protein>
<dbReference type="EMBL" id="CP002903">
    <property type="protein sequence ID" value="AEJ61308.1"/>
    <property type="molecule type" value="Genomic_DNA"/>
</dbReference>
<feature type="domain" description="LysM" evidence="2">
    <location>
        <begin position="28"/>
        <end position="72"/>
    </location>
</feature>
<dbReference type="STRING" id="869211.Spith_1036"/>
<dbReference type="SUPFAM" id="SSF51261">
    <property type="entry name" value="Duplicated hybrid motif"/>
    <property type="match status" value="1"/>
</dbReference>
<dbReference type="AlphaFoldDB" id="G0GD16"/>
<reference evidence="3 4" key="1">
    <citation type="submission" date="2011-06" db="EMBL/GenBank/DDBJ databases">
        <title>The complete genome of Spirochaeta thermophila DSM 6578.</title>
        <authorList>
            <consortium name="US DOE Joint Genome Institute (JGI-PGF)"/>
            <person name="Lucas S."/>
            <person name="Lapidus A."/>
            <person name="Bruce D."/>
            <person name="Goodwin L."/>
            <person name="Pitluck S."/>
            <person name="Peters L."/>
            <person name="Kyrpides N."/>
            <person name="Mavromatis K."/>
            <person name="Ivanova N."/>
            <person name="Mikailova N."/>
            <person name="Pagani I."/>
            <person name="Chertkov O."/>
            <person name="Detter J.C."/>
            <person name="Tapia R."/>
            <person name="Han C."/>
            <person name="Land M."/>
            <person name="Hauser L."/>
            <person name="Markowitz V."/>
            <person name="Cheng J.-F."/>
            <person name="Hugenholtz P."/>
            <person name="Woyke T."/>
            <person name="Wu D."/>
            <person name="Spring S."/>
            <person name="Merkhoffer B."/>
            <person name="Schneider S."/>
            <person name="Klenk H.-P."/>
            <person name="Eisen J.A."/>
        </authorList>
    </citation>
    <scope>NUCLEOTIDE SEQUENCE [LARGE SCALE GENOMIC DNA]</scope>
    <source>
        <strain evidence="4">ATCC 700085 / DSM 6578 / Z-1203</strain>
    </source>
</reference>
<dbReference type="Proteomes" id="UP000007254">
    <property type="component" value="Chromosome"/>
</dbReference>
<gene>
    <name evidence="3" type="ordered locus">Spith_1036</name>
</gene>
<evidence type="ECO:0000313" key="4">
    <source>
        <dbReference type="Proteomes" id="UP000007254"/>
    </source>
</evidence>
<name>G0GD16_WINT7</name>
<dbReference type="PROSITE" id="PS51782">
    <property type="entry name" value="LYSM"/>
    <property type="match status" value="2"/>
</dbReference>
<dbReference type="HOGENOM" id="CLU_029425_7_3_12"/>
<sequence length="265" mass="28826">MNVKRALGVTAWILVCVAVMTAEDVPVTRYAVRPGDTLFGISRTFHIPLEVLLSSNPTVDERNLKPGQELLLPGVYRVQKGDTLYSLSRRWNVPLETLKEVNGLTSNVIKAGDFLYLPVEGIPVLRNEDSREQETPEGEAPSPVVYEAGGTWPHPGERSPLEGRVRGVSIRASMGDPVISVTGGRIIWVGPYGSFGKVVMVEFRGYIYVYGGLEEVQVSPGEMVGKGTNLGTAGKTPLGNPVSVFFFVYRDGQPVDPEKAPRANS</sequence>
<dbReference type="Gene3D" id="2.70.70.10">
    <property type="entry name" value="Glucose Permease (Domain IIA)"/>
    <property type="match status" value="1"/>
</dbReference>
<accession>G0GD16</accession>
<dbReference type="OrthoDB" id="308800at2"/>
<dbReference type="RefSeq" id="WP_014624664.1">
    <property type="nucleotide sequence ID" value="NC_017583.1"/>
</dbReference>
<feature type="signal peptide" evidence="1">
    <location>
        <begin position="1"/>
        <end position="21"/>
    </location>
</feature>
<dbReference type="InterPro" id="IPR050570">
    <property type="entry name" value="Cell_wall_metabolism_enzyme"/>
</dbReference>
<dbReference type="SMART" id="SM00257">
    <property type="entry name" value="LysM"/>
    <property type="match status" value="2"/>
</dbReference>
<dbReference type="InterPro" id="IPR018392">
    <property type="entry name" value="LysM"/>
</dbReference>
<dbReference type="PANTHER" id="PTHR21666">
    <property type="entry name" value="PEPTIDASE-RELATED"/>
    <property type="match status" value="1"/>
</dbReference>
<dbReference type="CDD" id="cd00118">
    <property type="entry name" value="LysM"/>
    <property type="match status" value="2"/>
</dbReference>
<keyword evidence="4" id="KW-1185">Reference proteome</keyword>
<evidence type="ECO:0000259" key="2">
    <source>
        <dbReference type="PROSITE" id="PS51782"/>
    </source>
</evidence>
<proteinExistence type="predicted"/>
<dbReference type="InterPro" id="IPR016047">
    <property type="entry name" value="M23ase_b-sheet_dom"/>
</dbReference>
<feature type="domain" description="LysM" evidence="2">
    <location>
        <begin position="74"/>
        <end position="117"/>
    </location>
</feature>